<dbReference type="RefSeq" id="WP_379820283.1">
    <property type="nucleotide sequence ID" value="NZ_JBHUMD010000007.1"/>
</dbReference>
<dbReference type="EMBL" id="JBHUMD010000007">
    <property type="protein sequence ID" value="MFD2601753.1"/>
    <property type="molecule type" value="Genomic_DNA"/>
</dbReference>
<evidence type="ECO:0000256" key="1">
    <source>
        <dbReference type="SAM" id="MobiDB-lite"/>
    </source>
</evidence>
<evidence type="ECO:0000256" key="2">
    <source>
        <dbReference type="SAM" id="Phobius"/>
    </source>
</evidence>
<organism evidence="3 4">
    <name type="scientific">Flavobacterium suzhouense</name>
    <dbReference type="NCBI Taxonomy" id="1529638"/>
    <lineage>
        <taxon>Bacteria</taxon>
        <taxon>Pseudomonadati</taxon>
        <taxon>Bacteroidota</taxon>
        <taxon>Flavobacteriia</taxon>
        <taxon>Flavobacteriales</taxon>
        <taxon>Flavobacteriaceae</taxon>
        <taxon>Flavobacterium</taxon>
    </lineage>
</organism>
<evidence type="ECO:0000313" key="4">
    <source>
        <dbReference type="Proteomes" id="UP001597480"/>
    </source>
</evidence>
<keyword evidence="2" id="KW-0472">Membrane</keyword>
<feature type="region of interest" description="Disordered" evidence="1">
    <location>
        <begin position="1"/>
        <end position="23"/>
    </location>
</feature>
<protein>
    <recommendedName>
        <fullName evidence="5">Anti-sigma factor</fullName>
    </recommendedName>
</protein>
<keyword evidence="4" id="KW-1185">Reference proteome</keyword>
<accession>A0ABW5NT40</accession>
<gene>
    <name evidence="3" type="ORF">ACFSR3_06760</name>
</gene>
<keyword evidence="2" id="KW-1133">Transmembrane helix</keyword>
<proteinExistence type="predicted"/>
<reference evidence="4" key="1">
    <citation type="journal article" date="2019" name="Int. J. Syst. Evol. Microbiol.">
        <title>The Global Catalogue of Microorganisms (GCM) 10K type strain sequencing project: providing services to taxonomists for standard genome sequencing and annotation.</title>
        <authorList>
            <consortium name="The Broad Institute Genomics Platform"/>
            <consortium name="The Broad Institute Genome Sequencing Center for Infectious Disease"/>
            <person name="Wu L."/>
            <person name="Ma J."/>
        </authorList>
    </citation>
    <scope>NUCLEOTIDE SEQUENCE [LARGE SCALE GENOMIC DNA]</scope>
    <source>
        <strain evidence="4">KCTC 42107</strain>
    </source>
</reference>
<evidence type="ECO:0000313" key="3">
    <source>
        <dbReference type="EMBL" id="MFD2601753.1"/>
    </source>
</evidence>
<keyword evidence="2" id="KW-0812">Transmembrane</keyword>
<sequence>MKDKNLEQQLTEKLGNRSIAPSDQAWERIARNRQQGKQKQQNKKRLFMYYAAAVLVFLFGGYWFVAHTPDTPQQQVVGTNKTELPTVTDNQTVAVSKQVTEPKQSSLKEVHNENSKQGVIVPVYKQEVAVAQEADRQSQVIEKTPQLNATVLMETKIVAQDKNYDAEVDYLLKNAIKEVAADKQFSKKTDNTALLKEVESEMDEYYRDKAMSIFALKNKKIRFAVKE</sequence>
<dbReference type="Proteomes" id="UP001597480">
    <property type="component" value="Unassembled WGS sequence"/>
</dbReference>
<name>A0ABW5NT40_9FLAO</name>
<evidence type="ECO:0008006" key="5">
    <source>
        <dbReference type="Google" id="ProtNLM"/>
    </source>
</evidence>
<comment type="caution">
    <text evidence="3">The sequence shown here is derived from an EMBL/GenBank/DDBJ whole genome shotgun (WGS) entry which is preliminary data.</text>
</comment>
<feature type="transmembrane region" description="Helical" evidence="2">
    <location>
        <begin position="47"/>
        <end position="65"/>
    </location>
</feature>